<evidence type="ECO:0000259" key="1">
    <source>
        <dbReference type="Pfam" id="PF09537"/>
    </source>
</evidence>
<sequence length="165" mass="18274">MNPNQQDTIGILNGLVQINNDRIAGYHQASLETKDADLEQLFSSRLNESINFSETLSAYIKDMGGEPALGGTTAGIIHRTWLNFKAALQQHDRIALLESCEFGDKSAIEAYEKALNDESIKADDELKGVLLRQQADIESSLKIIQTLTPRTNSTQAEQDALKLRE</sequence>
<dbReference type="Pfam" id="PF09537">
    <property type="entry name" value="DUF2383"/>
    <property type="match status" value="1"/>
</dbReference>
<accession>A0ABT1FPD2</accession>
<dbReference type="InterPro" id="IPR009078">
    <property type="entry name" value="Ferritin-like_SF"/>
</dbReference>
<keyword evidence="3" id="KW-1185">Reference proteome</keyword>
<evidence type="ECO:0000313" key="3">
    <source>
        <dbReference type="Proteomes" id="UP001204772"/>
    </source>
</evidence>
<dbReference type="InterPro" id="IPR011971">
    <property type="entry name" value="CHP02284"/>
</dbReference>
<dbReference type="InterPro" id="IPR012347">
    <property type="entry name" value="Ferritin-like"/>
</dbReference>
<protein>
    <submittedName>
        <fullName evidence="2">PA2169 family four-helix-bundle protein</fullName>
    </submittedName>
</protein>
<dbReference type="RefSeq" id="WP_253528611.1">
    <property type="nucleotide sequence ID" value="NZ_JAMZEL010000005.1"/>
</dbReference>
<dbReference type="InterPro" id="IPR019052">
    <property type="entry name" value="DUF2383"/>
</dbReference>
<proteinExistence type="predicted"/>
<dbReference type="Proteomes" id="UP001204772">
    <property type="component" value="Unassembled WGS sequence"/>
</dbReference>
<evidence type="ECO:0000313" key="2">
    <source>
        <dbReference type="EMBL" id="MCP1383587.1"/>
    </source>
</evidence>
<dbReference type="NCBIfam" id="TIGR02284">
    <property type="entry name" value="PA2169 family four-helix-bundle protein"/>
    <property type="match status" value="1"/>
</dbReference>
<organism evidence="2 3">
    <name type="scientific">Runella salmonicolor</name>
    <dbReference type="NCBI Taxonomy" id="2950278"/>
    <lineage>
        <taxon>Bacteria</taxon>
        <taxon>Pseudomonadati</taxon>
        <taxon>Bacteroidota</taxon>
        <taxon>Cytophagia</taxon>
        <taxon>Cytophagales</taxon>
        <taxon>Spirosomataceae</taxon>
        <taxon>Runella</taxon>
    </lineage>
</organism>
<feature type="domain" description="DUF2383" evidence="1">
    <location>
        <begin position="8"/>
        <end position="117"/>
    </location>
</feature>
<dbReference type="Gene3D" id="1.20.1260.10">
    <property type="match status" value="1"/>
</dbReference>
<comment type="caution">
    <text evidence="2">The sequence shown here is derived from an EMBL/GenBank/DDBJ whole genome shotgun (WGS) entry which is preliminary data.</text>
</comment>
<gene>
    <name evidence="2" type="ORF">NCI00_14170</name>
</gene>
<dbReference type="SUPFAM" id="SSF47240">
    <property type="entry name" value="Ferritin-like"/>
    <property type="match status" value="1"/>
</dbReference>
<dbReference type="EMBL" id="JAMZEL010000005">
    <property type="protein sequence ID" value="MCP1383587.1"/>
    <property type="molecule type" value="Genomic_DNA"/>
</dbReference>
<name>A0ABT1FPD2_9BACT</name>
<reference evidence="2 3" key="1">
    <citation type="submission" date="2022-06" db="EMBL/GenBank/DDBJ databases">
        <title>Runella sp. S5 genome sequencing.</title>
        <authorList>
            <person name="Park S."/>
        </authorList>
    </citation>
    <scope>NUCLEOTIDE SEQUENCE [LARGE SCALE GENOMIC DNA]</scope>
    <source>
        <strain evidence="2 3">S5</strain>
    </source>
</reference>